<dbReference type="Pfam" id="PF16815">
    <property type="entry name" value="HRI1"/>
    <property type="match status" value="1"/>
</dbReference>
<dbReference type="AlphaFoldDB" id="A0A6A6WGA4"/>
<evidence type="ECO:0000256" key="2">
    <source>
        <dbReference type="ARBA" id="ARBA00004496"/>
    </source>
</evidence>
<protein>
    <recommendedName>
        <fullName evidence="4">Protein HRI1</fullName>
    </recommendedName>
</protein>
<evidence type="ECO:0000256" key="6">
    <source>
        <dbReference type="ARBA" id="ARBA00023242"/>
    </source>
</evidence>
<reference evidence="7" key="1">
    <citation type="journal article" date="2020" name="Stud. Mycol.">
        <title>101 Dothideomycetes genomes: a test case for predicting lifestyles and emergence of pathogens.</title>
        <authorList>
            <person name="Haridas S."/>
            <person name="Albert R."/>
            <person name="Binder M."/>
            <person name="Bloem J."/>
            <person name="Labutti K."/>
            <person name="Salamov A."/>
            <person name="Andreopoulos B."/>
            <person name="Baker S."/>
            <person name="Barry K."/>
            <person name="Bills G."/>
            <person name="Bluhm B."/>
            <person name="Cannon C."/>
            <person name="Castanera R."/>
            <person name="Culley D."/>
            <person name="Daum C."/>
            <person name="Ezra D."/>
            <person name="Gonzalez J."/>
            <person name="Henrissat B."/>
            <person name="Kuo A."/>
            <person name="Liang C."/>
            <person name="Lipzen A."/>
            <person name="Lutzoni F."/>
            <person name="Magnuson J."/>
            <person name="Mondo S."/>
            <person name="Nolan M."/>
            <person name="Ohm R."/>
            <person name="Pangilinan J."/>
            <person name="Park H.-J."/>
            <person name="Ramirez L."/>
            <person name="Alfaro M."/>
            <person name="Sun H."/>
            <person name="Tritt A."/>
            <person name="Yoshinaga Y."/>
            <person name="Zwiers L.-H."/>
            <person name="Turgeon B."/>
            <person name="Goodwin S."/>
            <person name="Spatafora J."/>
            <person name="Crous P."/>
            <person name="Grigoriev I."/>
        </authorList>
    </citation>
    <scope>NUCLEOTIDE SEQUENCE</scope>
    <source>
        <strain evidence="7">CBS 121739</strain>
    </source>
</reference>
<comment type="subcellular location">
    <subcellularLocation>
        <location evidence="2">Cytoplasm</location>
    </subcellularLocation>
    <subcellularLocation>
        <location evidence="1">Nucleus</location>
    </subcellularLocation>
</comment>
<dbReference type="RefSeq" id="XP_033603690.1">
    <property type="nucleotide sequence ID" value="XM_033746588.1"/>
</dbReference>
<evidence type="ECO:0000256" key="3">
    <source>
        <dbReference type="ARBA" id="ARBA00005229"/>
    </source>
</evidence>
<keyword evidence="8" id="KW-1185">Reference proteome</keyword>
<proteinExistence type="inferred from homology"/>
<dbReference type="GO" id="GO:0005634">
    <property type="term" value="C:nucleus"/>
    <property type="evidence" value="ECO:0007669"/>
    <property type="project" value="UniProtKB-SubCell"/>
</dbReference>
<dbReference type="GO" id="GO:0005737">
    <property type="term" value="C:cytoplasm"/>
    <property type="evidence" value="ECO:0007669"/>
    <property type="project" value="UniProtKB-SubCell"/>
</dbReference>
<dbReference type="Proteomes" id="UP000799437">
    <property type="component" value="Unassembled WGS sequence"/>
</dbReference>
<comment type="similarity">
    <text evidence="3">Belongs to the HRI1 family.</text>
</comment>
<evidence type="ECO:0000256" key="1">
    <source>
        <dbReference type="ARBA" id="ARBA00004123"/>
    </source>
</evidence>
<name>A0A6A6WGA4_9PEZI</name>
<dbReference type="InterPro" id="IPR043047">
    <property type="entry name" value="Hri1_N_sf"/>
</dbReference>
<gene>
    <name evidence="7" type="ORF">EJ05DRAFT_497789</name>
</gene>
<accession>A0A6A6WGA4</accession>
<dbReference type="InterPro" id="IPR031818">
    <property type="entry name" value="Hri1"/>
</dbReference>
<evidence type="ECO:0000313" key="7">
    <source>
        <dbReference type="EMBL" id="KAF2761239.1"/>
    </source>
</evidence>
<organism evidence="7 8">
    <name type="scientific">Pseudovirgaria hyperparasitica</name>
    <dbReference type="NCBI Taxonomy" id="470096"/>
    <lineage>
        <taxon>Eukaryota</taxon>
        <taxon>Fungi</taxon>
        <taxon>Dikarya</taxon>
        <taxon>Ascomycota</taxon>
        <taxon>Pezizomycotina</taxon>
        <taxon>Dothideomycetes</taxon>
        <taxon>Dothideomycetes incertae sedis</taxon>
        <taxon>Acrospermales</taxon>
        <taxon>Acrospermaceae</taxon>
        <taxon>Pseudovirgaria</taxon>
    </lineage>
</organism>
<dbReference type="GeneID" id="54487642"/>
<evidence type="ECO:0000313" key="8">
    <source>
        <dbReference type="Proteomes" id="UP000799437"/>
    </source>
</evidence>
<evidence type="ECO:0000256" key="5">
    <source>
        <dbReference type="ARBA" id="ARBA00022490"/>
    </source>
</evidence>
<dbReference type="CDD" id="cd11692">
    <property type="entry name" value="HRI1_N_like"/>
    <property type="match status" value="1"/>
</dbReference>
<keyword evidence="6" id="KW-0539">Nucleus</keyword>
<keyword evidence="5" id="KW-0963">Cytoplasm</keyword>
<dbReference type="OrthoDB" id="4045395at2759"/>
<dbReference type="Gene3D" id="2.40.128.320">
    <property type="entry name" value="Protein HRI1, N-terminal domain"/>
    <property type="match status" value="1"/>
</dbReference>
<dbReference type="CDD" id="cd11693">
    <property type="entry name" value="HRI1_C_like"/>
    <property type="match status" value="1"/>
</dbReference>
<evidence type="ECO:0000256" key="4">
    <source>
        <dbReference type="ARBA" id="ARBA00017063"/>
    </source>
</evidence>
<sequence>MASISERVHIRWGEDASSEPTHTLVLTSLRHQFIDIRIFKATEKDEPYLPNEGSPMSRLEWAFSGTTESNTVEPPSDLNEGYHHSVWRHVIDSKVPFDETPPVDEGDIYPQRDSNISYEYGAMVNPATNEMTDYQEVWRDLDCLSLDTDGMKSCSVLTTENTEHKIRGIIIRVGQYCQALLKVGDEINVERWHYTPRRPESPYSDPFQDDDSQDSTFVGRSGDWTRQLKLGSRFLPCVVTFQDENNSVGDKITRGDFEWTIVEKEEWD</sequence>
<dbReference type="InterPro" id="IPR038744">
    <property type="entry name" value="Hri1_N"/>
</dbReference>
<dbReference type="EMBL" id="ML996567">
    <property type="protein sequence ID" value="KAF2761239.1"/>
    <property type="molecule type" value="Genomic_DNA"/>
</dbReference>